<dbReference type="EMBL" id="MU865929">
    <property type="protein sequence ID" value="KAK4451209.1"/>
    <property type="molecule type" value="Genomic_DNA"/>
</dbReference>
<feature type="compositionally biased region" description="Low complexity" evidence="1">
    <location>
        <begin position="261"/>
        <end position="277"/>
    </location>
</feature>
<evidence type="ECO:0000313" key="3">
    <source>
        <dbReference type="EMBL" id="KAK4451209.1"/>
    </source>
</evidence>
<sequence>MKITRISWRPCVDEVLRRIAQCLLLAGCTESKVLCNIFLFSFSSSTTDGADPSQRKVIKNRRWWLALLFVANPTAVVISSTLAAIWQHCVAATSALLVRYLSSGAASAEVGHAATAIVWCILWLSVVVSGLTFWAGYAIAYRNVWVDRPLTIEFGNSLVGTSEDGFEAEPLMSSTPSSERPEPVGSEPGGELCDEHVNGPGDEAVRVIPPELLRRFANPMTFRASGLQQSKSKTHNACTPKMADVKVRHPRDGPSTVRGLAKTNSTSQASTSANQSKNAKASAIAHAYSSAGSASASIWSMSCVGGGPAAAELWTDETVLVSLVVDEGVDHIGGAVPELFD</sequence>
<reference evidence="3" key="1">
    <citation type="journal article" date="2023" name="Mol. Phylogenet. Evol.">
        <title>Genome-scale phylogeny and comparative genomics of the fungal order Sordariales.</title>
        <authorList>
            <person name="Hensen N."/>
            <person name="Bonometti L."/>
            <person name="Westerberg I."/>
            <person name="Brannstrom I.O."/>
            <person name="Guillou S."/>
            <person name="Cros-Aarteil S."/>
            <person name="Calhoun S."/>
            <person name="Haridas S."/>
            <person name="Kuo A."/>
            <person name="Mondo S."/>
            <person name="Pangilinan J."/>
            <person name="Riley R."/>
            <person name="LaButti K."/>
            <person name="Andreopoulos B."/>
            <person name="Lipzen A."/>
            <person name="Chen C."/>
            <person name="Yan M."/>
            <person name="Daum C."/>
            <person name="Ng V."/>
            <person name="Clum A."/>
            <person name="Steindorff A."/>
            <person name="Ohm R.A."/>
            <person name="Martin F."/>
            <person name="Silar P."/>
            <person name="Natvig D.O."/>
            <person name="Lalanne C."/>
            <person name="Gautier V."/>
            <person name="Ament-Velasquez S.L."/>
            <person name="Kruys A."/>
            <person name="Hutchinson M.I."/>
            <person name="Powell A.J."/>
            <person name="Barry K."/>
            <person name="Miller A.N."/>
            <person name="Grigoriev I.V."/>
            <person name="Debuchy R."/>
            <person name="Gladieux P."/>
            <person name="Hiltunen Thoren M."/>
            <person name="Johannesson H."/>
        </authorList>
    </citation>
    <scope>NUCLEOTIDE SEQUENCE</scope>
    <source>
        <strain evidence="3">PSN243</strain>
    </source>
</reference>
<dbReference type="Proteomes" id="UP001321760">
    <property type="component" value="Unassembled WGS sequence"/>
</dbReference>
<feature type="region of interest" description="Disordered" evidence="1">
    <location>
        <begin position="246"/>
        <end position="277"/>
    </location>
</feature>
<dbReference type="AlphaFoldDB" id="A0AAV9GT93"/>
<organism evidence="3 4">
    <name type="scientific">Podospora aff. communis PSN243</name>
    <dbReference type="NCBI Taxonomy" id="3040156"/>
    <lineage>
        <taxon>Eukaryota</taxon>
        <taxon>Fungi</taxon>
        <taxon>Dikarya</taxon>
        <taxon>Ascomycota</taxon>
        <taxon>Pezizomycotina</taxon>
        <taxon>Sordariomycetes</taxon>
        <taxon>Sordariomycetidae</taxon>
        <taxon>Sordariales</taxon>
        <taxon>Podosporaceae</taxon>
        <taxon>Podospora</taxon>
    </lineage>
</organism>
<feature type="transmembrane region" description="Helical" evidence="2">
    <location>
        <begin position="116"/>
        <end position="140"/>
    </location>
</feature>
<gene>
    <name evidence="3" type="ORF">QBC34DRAFT_493299</name>
</gene>
<comment type="caution">
    <text evidence="3">The sequence shown here is derived from an EMBL/GenBank/DDBJ whole genome shotgun (WGS) entry which is preliminary data.</text>
</comment>
<keyword evidence="2" id="KW-0812">Transmembrane</keyword>
<evidence type="ECO:0000256" key="2">
    <source>
        <dbReference type="SAM" id="Phobius"/>
    </source>
</evidence>
<keyword evidence="2" id="KW-0472">Membrane</keyword>
<accession>A0AAV9GT93</accession>
<keyword evidence="2" id="KW-1133">Transmembrane helix</keyword>
<feature type="transmembrane region" description="Helical" evidence="2">
    <location>
        <begin position="63"/>
        <end position="86"/>
    </location>
</feature>
<proteinExistence type="predicted"/>
<evidence type="ECO:0000256" key="1">
    <source>
        <dbReference type="SAM" id="MobiDB-lite"/>
    </source>
</evidence>
<keyword evidence="4" id="KW-1185">Reference proteome</keyword>
<evidence type="ECO:0000313" key="4">
    <source>
        <dbReference type="Proteomes" id="UP001321760"/>
    </source>
</evidence>
<feature type="region of interest" description="Disordered" evidence="1">
    <location>
        <begin position="166"/>
        <end position="192"/>
    </location>
</feature>
<evidence type="ECO:0008006" key="5">
    <source>
        <dbReference type="Google" id="ProtNLM"/>
    </source>
</evidence>
<reference evidence="3" key="2">
    <citation type="submission" date="2023-05" db="EMBL/GenBank/DDBJ databases">
        <authorList>
            <consortium name="Lawrence Berkeley National Laboratory"/>
            <person name="Steindorff A."/>
            <person name="Hensen N."/>
            <person name="Bonometti L."/>
            <person name="Westerberg I."/>
            <person name="Brannstrom I.O."/>
            <person name="Guillou S."/>
            <person name="Cros-Aarteil S."/>
            <person name="Calhoun S."/>
            <person name="Haridas S."/>
            <person name="Kuo A."/>
            <person name="Mondo S."/>
            <person name="Pangilinan J."/>
            <person name="Riley R."/>
            <person name="Labutti K."/>
            <person name="Andreopoulos B."/>
            <person name="Lipzen A."/>
            <person name="Chen C."/>
            <person name="Yanf M."/>
            <person name="Daum C."/>
            <person name="Ng V."/>
            <person name="Clum A."/>
            <person name="Ohm R."/>
            <person name="Martin F."/>
            <person name="Silar P."/>
            <person name="Natvig D."/>
            <person name="Lalanne C."/>
            <person name="Gautier V."/>
            <person name="Ament-Velasquez S.L."/>
            <person name="Kruys A."/>
            <person name="Hutchinson M.I."/>
            <person name="Powell A.J."/>
            <person name="Barry K."/>
            <person name="Miller A.N."/>
            <person name="Grigoriev I.V."/>
            <person name="Debuchy R."/>
            <person name="Gladieux P."/>
            <person name="Thoren M.H."/>
            <person name="Johannesson H."/>
        </authorList>
    </citation>
    <scope>NUCLEOTIDE SEQUENCE</scope>
    <source>
        <strain evidence="3">PSN243</strain>
    </source>
</reference>
<protein>
    <recommendedName>
        <fullName evidence="5">Membrane-associated protein</fullName>
    </recommendedName>
</protein>
<name>A0AAV9GT93_9PEZI</name>